<evidence type="ECO:0000313" key="2">
    <source>
        <dbReference type="Proteomes" id="UP000321424"/>
    </source>
</evidence>
<reference evidence="1 2" key="1">
    <citation type="submission" date="2019-07" db="EMBL/GenBank/DDBJ databases">
        <title>Whole genome shotgun sequence of Nocardia ninae NBRC 108245.</title>
        <authorList>
            <person name="Hosoyama A."/>
            <person name="Uohara A."/>
            <person name="Ohji S."/>
            <person name="Ichikawa N."/>
        </authorList>
    </citation>
    <scope>NUCLEOTIDE SEQUENCE [LARGE SCALE GENOMIC DNA]</scope>
    <source>
        <strain evidence="1 2">NBRC 108245</strain>
    </source>
</reference>
<dbReference type="AlphaFoldDB" id="A0A511MDQ3"/>
<evidence type="ECO:0008006" key="3">
    <source>
        <dbReference type="Google" id="ProtNLM"/>
    </source>
</evidence>
<dbReference type="Proteomes" id="UP000321424">
    <property type="component" value="Unassembled WGS sequence"/>
</dbReference>
<sequence>MTASLLTEDERHHWDTFGYLHFRNVLAPNETHQLHRSLTAVHTRSTDTADRHQHWEDLFDAGNDRDLSIANAVSHCDEIGSLLDHPGVFGKILGLMGPYVQVLGSEAFFRYPYSEPLVDFHTDQGPSLRQAAPAAGKEIQLKIQFFLTDLTQPDHGNFTVAPGSHRADFPGKVAYTQVNDPVQILANAGDAVIFPLSLGHGVARNHCPATRVSVVLRYGQIFCRPVDYWKMPAEVLNRLSPRQRRLLGDLGARQRPGDVYGQIPDQLKLIYGQEWLATRDAQLDLHAGHHDQAAYEDLSRGASQHA</sequence>
<evidence type="ECO:0000313" key="1">
    <source>
        <dbReference type="EMBL" id="GEM38228.1"/>
    </source>
</evidence>
<protein>
    <recommendedName>
        <fullName evidence="3">Phytanoyl-CoA dioxygenase</fullName>
    </recommendedName>
</protein>
<organism evidence="1 2">
    <name type="scientific">Nocardia ninae NBRC 108245</name>
    <dbReference type="NCBI Taxonomy" id="1210091"/>
    <lineage>
        <taxon>Bacteria</taxon>
        <taxon>Bacillati</taxon>
        <taxon>Actinomycetota</taxon>
        <taxon>Actinomycetes</taxon>
        <taxon>Mycobacteriales</taxon>
        <taxon>Nocardiaceae</taxon>
        <taxon>Nocardia</taxon>
    </lineage>
</organism>
<gene>
    <name evidence="1" type="ORF">NN4_27470</name>
</gene>
<dbReference type="RefSeq" id="WP_186818395.1">
    <property type="nucleotide sequence ID" value="NZ_BJXA01000014.1"/>
</dbReference>
<dbReference type="SUPFAM" id="SSF51197">
    <property type="entry name" value="Clavaminate synthase-like"/>
    <property type="match status" value="1"/>
</dbReference>
<comment type="caution">
    <text evidence="1">The sequence shown here is derived from an EMBL/GenBank/DDBJ whole genome shotgun (WGS) entry which is preliminary data.</text>
</comment>
<dbReference type="InterPro" id="IPR008775">
    <property type="entry name" value="Phytyl_CoA_dOase-like"/>
</dbReference>
<dbReference type="Pfam" id="PF05721">
    <property type="entry name" value="PhyH"/>
    <property type="match status" value="1"/>
</dbReference>
<accession>A0A511MDQ3</accession>
<dbReference type="EMBL" id="BJXA01000014">
    <property type="protein sequence ID" value="GEM38228.1"/>
    <property type="molecule type" value="Genomic_DNA"/>
</dbReference>
<proteinExistence type="predicted"/>
<name>A0A511MDQ3_9NOCA</name>
<dbReference type="GO" id="GO:0016706">
    <property type="term" value="F:2-oxoglutarate-dependent dioxygenase activity"/>
    <property type="evidence" value="ECO:0007669"/>
    <property type="project" value="UniProtKB-ARBA"/>
</dbReference>
<keyword evidence="2" id="KW-1185">Reference proteome</keyword>
<dbReference type="Gene3D" id="2.60.120.620">
    <property type="entry name" value="q2cbj1_9rhob like domain"/>
    <property type="match status" value="1"/>
</dbReference>